<reference evidence="1" key="1">
    <citation type="submission" date="2021-10" db="EMBL/GenBank/DDBJ databases">
        <title>Melipona bicolor Genome sequencing and assembly.</title>
        <authorList>
            <person name="Araujo N.S."/>
            <person name="Arias M.C."/>
        </authorList>
    </citation>
    <scope>NUCLEOTIDE SEQUENCE</scope>
    <source>
        <strain evidence="1">USP_2M_L1-L4_2017</strain>
        <tissue evidence="1">Whole body</tissue>
    </source>
</reference>
<proteinExistence type="predicted"/>
<dbReference type="EMBL" id="JAHYIQ010000026">
    <property type="protein sequence ID" value="KAK1121401.1"/>
    <property type="molecule type" value="Genomic_DNA"/>
</dbReference>
<gene>
    <name evidence="1" type="ORF">K0M31_010203</name>
</gene>
<evidence type="ECO:0000313" key="1">
    <source>
        <dbReference type="EMBL" id="KAK1121401.1"/>
    </source>
</evidence>
<comment type="caution">
    <text evidence="1">The sequence shown here is derived from an EMBL/GenBank/DDBJ whole genome shotgun (WGS) entry which is preliminary data.</text>
</comment>
<name>A0AA40KI91_9HYME</name>
<keyword evidence="2" id="KW-1185">Reference proteome</keyword>
<organism evidence="1 2">
    <name type="scientific">Melipona bicolor</name>
    <dbReference type="NCBI Taxonomy" id="60889"/>
    <lineage>
        <taxon>Eukaryota</taxon>
        <taxon>Metazoa</taxon>
        <taxon>Ecdysozoa</taxon>
        <taxon>Arthropoda</taxon>
        <taxon>Hexapoda</taxon>
        <taxon>Insecta</taxon>
        <taxon>Pterygota</taxon>
        <taxon>Neoptera</taxon>
        <taxon>Endopterygota</taxon>
        <taxon>Hymenoptera</taxon>
        <taxon>Apocrita</taxon>
        <taxon>Aculeata</taxon>
        <taxon>Apoidea</taxon>
        <taxon>Anthophila</taxon>
        <taxon>Apidae</taxon>
        <taxon>Melipona</taxon>
    </lineage>
</organism>
<dbReference type="Proteomes" id="UP001177670">
    <property type="component" value="Unassembled WGS sequence"/>
</dbReference>
<accession>A0AA40KI91</accession>
<dbReference type="AlphaFoldDB" id="A0AA40KI91"/>
<evidence type="ECO:0000313" key="2">
    <source>
        <dbReference type="Proteomes" id="UP001177670"/>
    </source>
</evidence>
<sequence length="364" mass="40940">MGCRSSSVSKPGNWVRVAAKLRNGSRYFGACRAAGGRNGKFKREITFREHIVGHRYYKQNSLSRTFGKTKAAISKMLDSPSGLEAVIKWNFLGRKFRRELDREQTSLAVNCTVKFSRNTLLIAVFRVDGSLEADDDHRNFVPASIGGRWSTIFRKEGRREAGEFYQASDVNIDKSSIDRWKGIFSGVKSFCREEKRDEVERERGEVAEPNCLIDRNVVRTWTEENFSSILQCRRQRRVNSTPLRGPAMTTMLVFFPSSIDLSALKRRALLASASLLPRLPATERKDHRQSPVTDAALDVLNEKIQGEDSTFPVLNPETYSGAGDINGTGKLVLQTRDVGSLRSSKTLIYPKGVARLESRTSTVH</sequence>
<protein>
    <submittedName>
        <fullName evidence="1">Uncharacterized protein</fullName>
    </submittedName>
</protein>